<dbReference type="Pfam" id="PF01757">
    <property type="entry name" value="Acyl_transf_3"/>
    <property type="match status" value="1"/>
</dbReference>
<reference evidence="9" key="1">
    <citation type="submission" date="2020-10" db="EMBL/GenBank/DDBJ databases">
        <authorList>
            <person name="Gilroy R."/>
        </authorList>
    </citation>
    <scope>NUCLEOTIDE SEQUENCE</scope>
    <source>
        <strain evidence="9">CHK123-3438</strain>
    </source>
</reference>
<feature type="transmembrane region" description="Helical" evidence="7">
    <location>
        <begin position="218"/>
        <end position="234"/>
    </location>
</feature>
<comment type="caution">
    <text evidence="9">The sequence shown here is derived from an EMBL/GenBank/DDBJ whole genome shotgun (WGS) entry which is preliminary data.</text>
</comment>
<dbReference type="InterPro" id="IPR002656">
    <property type="entry name" value="Acyl_transf_3_dom"/>
</dbReference>
<evidence type="ECO:0000256" key="3">
    <source>
        <dbReference type="ARBA" id="ARBA00022475"/>
    </source>
</evidence>
<evidence type="ECO:0000256" key="5">
    <source>
        <dbReference type="ARBA" id="ARBA00022989"/>
    </source>
</evidence>
<evidence type="ECO:0000256" key="7">
    <source>
        <dbReference type="SAM" id="Phobius"/>
    </source>
</evidence>
<keyword evidence="5 7" id="KW-1133">Transmembrane helix</keyword>
<evidence type="ECO:0000256" key="4">
    <source>
        <dbReference type="ARBA" id="ARBA00022692"/>
    </source>
</evidence>
<keyword evidence="9" id="KW-0012">Acyltransferase</keyword>
<feature type="transmembrane region" description="Helical" evidence="7">
    <location>
        <begin position="12"/>
        <end position="33"/>
    </location>
</feature>
<comment type="similarity">
    <text evidence="2">Belongs to the acyltransferase 3 family.</text>
</comment>
<evidence type="ECO:0000256" key="1">
    <source>
        <dbReference type="ARBA" id="ARBA00004651"/>
    </source>
</evidence>
<protein>
    <submittedName>
        <fullName evidence="9">Acyltransferase</fullName>
    </submittedName>
</protein>
<evidence type="ECO:0000313" key="10">
    <source>
        <dbReference type="Proteomes" id="UP000886860"/>
    </source>
</evidence>
<dbReference type="GO" id="GO:0005886">
    <property type="term" value="C:plasma membrane"/>
    <property type="evidence" value="ECO:0007669"/>
    <property type="project" value="UniProtKB-SubCell"/>
</dbReference>
<accession>A0A9D1KE88</accession>
<reference evidence="9" key="2">
    <citation type="journal article" date="2021" name="PeerJ">
        <title>Extensive microbial diversity within the chicken gut microbiome revealed by metagenomics and culture.</title>
        <authorList>
            <person name="Gilroy R."/>
            <person name="Ravi A."/>
            <person name="Getino M."/>
            <person name="Pursley I."/>
            <person name="Horton D.L."/>
            <person name="Alikhan N.F."/>
            <person name="Baker D."/>
            <person name="Gharbi K."/>
            <person name="Hall N."/>
            <person name="Watson M."/>
            <person name="Adriaenssens E.M."/>
            <person name="Foster-Nyarko E."/>
            <person name="Jarju S."/>
            <person name="Secka A."/>
            <person name="Antonio M."/>
            <person name="Oren A."/>
            <person name="Chaudhuri R.R."/>
            <person name="La Ragione R."/>
            <person name="Hildebrand F."/>
            <person name="Pallen M.J."/>
        </authorList>
    </citation>
    <scope>NUCLEOTIDE SEQUENCE</scope>
    <source>
        <strain evidence="9">CHK123-3438</strain>
    </source>
</reference>
<dbReference type="AlphaFoldDB" id="A0A9D1KE88"/>
<evidence type="ECO:0000259" key="8">
    <source>
        <dbReference type="Pfam" id="PF01757"/>
    </source>
</evidence>
<name>A0A9D1KE88_9FIRM</name>
<keyword evidence="4 7" id="KW-0812">Transmembrane</keyword>
<dbReference type="PANTHER" id="PTHR40074">
    <property type="entry name" value="O-ACETYLTRANSFERASE WECH"/>
    <property type="match status" value="1"/>
</dbReference>
<feature type="transmembrane region" description="Helical" evidence="7">
    <location>
        <begin position="141"/>
        <end position="162"/>
    </location>
</feature>
<dbReference type="PANTHER" id="PTHR40074:SF2">
    <property type="entry name" value="O-ACETYLTRANSFERASE WECH"/>
    <property type="match status" value="1"/>
</dbReference>
<organism evidence="9 10">
    <name type="scientific">Candidatus Caccovicinus merdipullorum</name>
    <dbReference type="NCBI Taxonomy" id="2840724"/>
    <lineage>
        <taxon>Bacteria</taxon>
        <taxon>Bacillati</taxon>
        <taxon>Bacillota</taxon>
        <taxon>Clostridia</taxon>
        <taxon>Eubacteriales</taxon>
        <taxon>Candidatus Caccovicinus</taxon>
    </lineage>
</organism>
<proteinExistence type="inferred from homology"/>
<evidence type="ECO:0000313" key="9">
    <source>
        <dbReference type="EMBL" id="HIT41248.1"/>
    </source>
</evidence>
<comment type="subcellular location">
    <subcellularLocation>
        <location evidence="1">Cell membrane</location>
        <topology evidence="1">Multi-pass membrane protein</topology>
    </subcellularLocation>
</comment>
<feature type="transmembrane region" description="Helical" evidence="7">
    <location>
        <begin position="169"/>
        <end position="187"/>
    </location>
</feature>
<feature type="domain" description="Acyltransferase 3" evidence="8">
    <location>
        <begin position="19"/>
        <end position="317"/>
    </location>
</feature>
<keyword evidence="3" id="KW-1003">Cell membrane</keyword>
<keyword evidence="9" id="KW-0808">Transferase</keyword>
<dbReference type="Proteomes" id="UP000886860">
    <property type="component" value="Unassembled WGS sequence"/>
</dbReference>
<dbReference type="GO" id="GO:0009246">
    <property type="term" value="P:enterobacterial common antigen biosynthetic process"/>
    <property type="evidence" value="ECO:0007669"/>
    <property type="project" value="TreeGrafter"/>
</dbReference>
<dbReference type="EMBL" id="DVKS01000067">
    <property type="protein sequence ID" value="HIT41248.1"/>
    <property type="molecule type" value="Genomic_DNA"/>
</dbReference>
<sequence>MEEGRFRKKITWFTFAFSLFVVWVHSYNAELFLGRTEAGVRVDRFEHFIGESVGQIAVPGFFMISAYLFYRNFGWGSLKRKWVSRFHSILIPYLLWNTIYYLGYVIGSRLPFVGRVMGKGLVPVNLSHFLDSILHFRYLYVFWYLKQLILLILLAPILYWILKRFWSGLLFLGAVFWLVWEAANLPLINEDALFYYSLGAFAALHGRQLERPWSRRRFWTGVGFVAAGIGNYYLTMRYFLPGTTVLYRALTPAGLWLMVDEKRLPELRPWMEYNFFLYAVHFALVRLLNKTAAFLAPPSVWFPIALYLVMPFLMAAVSYRGASVLQRFAPGVWRVLNGRR</sequence>
<gene>
    <name evidence="9" type="ORF">IAB60_03940</name>
</gene>
<evidence type="ECO:0000256" key="2">
    <source>
        <dbReference type="ARBA" id="ARBA00007400"/>
    </source>
</evidence>
<dbReference type="GO" id="GO:0016413">
    <property type="term" value="F:O-acetyltransferase activity"/>
    <property type="evidence" value="ECO:0007669"/>
    <property type="project" value="TreeGrafter"/>
</dbReference>
<evidence type="ECO:0000256" key="6">
    <source>
        <dbReference type="ARBA" id="ARBA00023136"/>
    </source>
</evidence>
<keyword evidence="6 7" id="KW-0472">Membrane</keyword>
<feature type="transmembrane region" description="Helical" evidence="7">
    <location>
        <begin position="300"/>
        <end position="319"/>
    </location>
</feature>
<feature type="transmembrane region" description="Helical" evidence="7">
    <location>
        <begin position="53"/>
        <end position="70"/>
    </location>
</feature>
<feature type="transmembrane region" description="Helical" evidence="7">
    <location>
        <begin position="82"/>
        <end position="102"/>
    </location>
</feature>